<accession>A0A9Q6LH40</accession>
<proteinExistence type="predicted"/>
<evidence type="ECO:0000313" key="2">
    <source>
        <dbReference type="Proteomes" id="UP000422232"/>
    </source>
</evidence>
<evidence type="ECO:0000313" key="1">
    <source>
        <dbReference type="EMBL" id="QGO04457.1"/>
    </source>
</evidence>
<reference evidence="1 2" key="1">
    <citation type="submission" date="2019-04" db="EMBL/GenBank/DDBJ databases">
        <title>Complete genome sequencing of Piscirickettsia salmonis strain Psal-009.</title>
        <authorList>
            <person name="Schober I."/>
            <person name="Bunk B."/>
            <person name="Sproer C."/>
            <person name="Carril G.P."/>
            <person name="Riedel T."/>
            <person name="Flores-Herrera P.A."/>
            <person name="Nourdin-Galindo G."/>
            <person name="Marshall S.H."/>
            <person name="Overmann J."/>
        </authorList>
    </citation>
    <scope>NUCLEOTIDE SEQUENCE [LARGE SCALE GENOMIC DNA]</scope>
    <source>
        <strain evidence="1 2">Psal-009</strain>
    </source>
</reference>
<dbReference type="RefSeq" id="WP_257786797.1">
    <property type="nucleotide sequence ID" value="NZ_CP013774.1"/>
</dbReference>
<dbReference type="EMBL" id="CP038908">
    <property type="protein sequence ID" value="QGO04457.1"/>
    <property type="molecule type" value="Genomic_DNA"/>
</dbReference>
<sequence>MEPTETSSSTETKLERIAWLSAVDPGKVFNQVIWQPFSRQIFN</sequence>
<protein>
    <submittedName>
        <fullName evidence="1">Uncharacterized protein</fullName>
    </submittedName>
</protein>
<gene>
    <name evidence="1" type="ORF">Psal009_00324</name>
</gene>
<dbReference type="AlphaFoldDB" id="A0A9Q6LH40"/>
<organism evidence="1 2">
    <name type="scientific">Piscirickettsia salmonis</name>
    <dbReference type="NCBI Taxonomy" id="1238"/>
    <lineage>
        <taxon>Bacteria</taxon>
        <taxon>Pseudomonadati</taxon>
        <taxon>Pseudomonadota</taxon>
        <taxon>Gammaproteobacteria</taxon>
        <taxon>Thiotrichales</taxon>
        <taxon>Piscirickettsiaceae</taxon>
        <taxon>Piscirickettsia</taxon>
    </lineage>
</organism>
<keyword evidence="2" id="KW-1185">Reference proteome</keyword>
<name>A0A9Q6LH40_PISSA</name>
<dbReference type="Proteomes" id="UP000422232">
    <property type="component" value="Chromosome"/>
</dbReference>